<evidence type="ECO:0000256" key="6">
    <source>
        <dbReference type="ARBA" id="ARBA00022771"/>
    </source>
</evidence>
<dbReference type="EMBL" id="MCFE01000348">
    <property type="protein sequence ID" value="ORX90999.1"/>
    <property type="molecule type" value="Genomic_DNA"/>
</dbReference>
<dbReference type="GO" id="GO:0016567">
    <property type="term" value="P:protein ubiquitination"/>
    <property type="evidence" value="ECO:0007669"/>
    <property type="project" value="InterPro"/>
</dbReference>
<dbReference type="AlphaFoldDB" id="A0A1Y1XZ45"/>
<dbReference type="GO" id="GO:0008270">
    <property type="term" value="F:zinc ion binding"/>
    <property type="evidence" value="ECO:0007669"/>
    <property type="project" value="UniProtKB-KW"/>
</dbReference>
<evidence type="ECO:0000256" key="4">
    <source>
        <dbReference type="ARBA" id="ARBA00022679"/>
    </source>
</evidence>
<dbReference type="InterPro" id="IPR026846">
    <property type="entry name" value="Nse2(Mms21)"/>
</dbReference>
<dbReference type="GO" id="GO:0004842">
    <property type="term" value="F:ubiquitin-protein transferase activity"/>
    <property type="evidence" value="ECO:0007669"/>
    <property type="project" value="InterPro"/>
</dbReference>
<evidence type="ECO:0000256" key="7">
    <source>
        <dbReference type="ARBA" id="ARBA00022786"/>
    </source>
</evidence>
<comment type="caution">
    <text evidence="12">The sequence shown here is derived from an EMBL/GenBank/DDBJ whole genome shotgun (WGS) entry which is preliminary data.</text>
</comment>
<dbReference type="GO" id="GO:0000724">
    <property type="term" value="P:double-strand break repair via homologous recombination"/>
    <property type="evidence" value="ECO:0007669"/>
    <property type="project" value="InterPro"/>
</dbReference>
<keyword evidence="7" id="KW-0833">Ubl conjugation pathway</keyword>
<dbReference type="SMART" id="SM00504">
    <property type="entry name" value="Ubox"/>
    <property type="match status" value="1"/>
</dbReference>
<dbReference type="InParanoid" id="A0A1Y1XZ45"/>
<evidence type="ECO:0000256" key="2">
    <source>
        <dbReference type="ARBA" id="ARBA00004718"/>
    </source>
</evidence>
<dbReference type="InterPro" id="IPR013083">
    <property type="entry name" value="Znf_RING/FYVE/PHD"/>
</dbReference>
<keyword evidence="4" id="KW-0808">Transferase</keyword>
<accession>A0A1Y1XZ45</accession>
<comment type="subcellular location">
    <subcellularLocation>
        <location evidence="1">Nucleus</location>
    </subcellularLocation>
</comment>
<sequence>LPQVQPLDDGVKKVIDVEAQLKLQQRLLNDIKMRISRGEQIPSLVQHFKNEYRNALRKWNERTEDVRYLNNENYLDFKAKVWEVNHPNDPMPPLVDDGEQDEDIMVMSTSTVTLKCPITTTYLEDPVTSQVCKHSFSKEAIVTHIRRTQTTAAACPVSGCNKFIKISDLKPNKSLARRVKQHLQSQGEEEEEEE</sequence>
<keyword evidence="13" id="KW-1185">Reference proteome</keyword>
<evidence type="ECO:0000256" key="1">
    <source>
        <dbReference type="ARBA" id="ARBA00004123"/>
    </source>
</evidence>
<dbReference type="GO" id="GO:0030915">
    <property type="term" value="C:Smc5-Smc6 complex"/>
    <property type="evidence" value="ECO:0007669"/>
    <property type="project" value="InterPro"/>
</dbReference>
<dbReference type="GO" id="GO:0061665">
    <property type="term" value="F:SUMO ligase activity"/>
    <property type="evidence" value="ECO:0007669"/>
    <property type="project" value="TreeGrafter"/>
</dbReference>
<keyword evidence="6 10" id="KW-0863">Zinc-finger</keyword>
<evidence type="ECO:0000259" key="11">
    <source>
        <dbReference type="PROSITE" id="PS51044"/>
    </source>
</evidence>
<evidence type="ECO:0000313" key="12">
    <source>
        <dbReference type="EMBL" id="ORX90999.1"/>
    </source>
</evidence>
<dbReference type="Pfam" id="PF11789">
    <property type="entry name" value="zf-Nse"/>
    <property type="match status" value="1"/>
</dbReference>
<dbReference type="STRING" id="1314790.A0A1Y1XZ45"/>
<feature type="domain" description="SP-RING-type" evidence="11">
    <location>
        <begin position="100"/>
        <end position="184"/>
    </location>
</feature>
<name>A0A1Y1XZ45_9FUNG</name>
<proteinExistence type="inferred from homology"/>
<organism evidence="12 13">
    <name type="scientific">Basidiobolus meristosporus CBS 931.73</name>
    <dbReference type="NCBI Taxonomy" id="1314790"/>
    <lineage>
        <taxon>Eukaryota</taxon>
        <taxon>Fungi</taxon>
        <taxon>Fungi incertae sedis</taxon>
        <taxon>Zoopagomycota</taxon>
        <taxon>Entomophthoromycotina</taxon>
        <taxon>Basidiobolomycetes</taxon>
        <taxon>Basidiobolales</taxon>
        <taxon>Basidiobolaceae</taxon>
        <taxon>Basidiobolus</taxon>
    </lineage>
</organism>
<evidence type="ECO:0000256" key="8">
    <source>
        <dbReference type="ARBA" id="ARBA00022833"/>
    </source>
</evidence>
<dbReference type="UniPathway" id="UPA00886"/>
<dbReference type="Gene3D" id="3.30.40.10">
    <property type="entry name" value="Zinc/RING finger domain, C3HC4 (zinc finger)"/>
    <property type="match status" value="1"/>
</dbReference>
<comment type="similarity">
    <text evidence="3">Belongs to the NSE2 family.</text>
</comment>
<dbReference type="PANTHER" id="PTHR21330">
    <property type="entry name" value="E3 SUMO-PROTEIN LIGASE NSE2"/>
    <property type="match status" value="1"/>
</dbReference>
<keyword evidence="9" id="KW-0539">Nucleus</keyword>
<gene>
    <name evidence="12" type="ORF">K493DRAFT_184002</name>
</gene>
<evidence type="ECO:0000313" key="13">
    <source>
        <dbReference type="Proteomes" id="UP000193498"/>
    </source>
</evidence>
<keyword evidence="8" id="KW-0862">Zinc</keyword>
<dbReference type="PANTHER" id="PTHR21330:SF1">
    <property type="entry name" value="E3 SUMO-PROTEIN LIGASE NSE2"/>
    <property type="match status" value="1"/>
</dbReference>
<dbReference type="PROSITE" id="PS51044">
    <property type="entry name" value="ZF_SP_RING"/>
    <property type="match status" value="1"/>
</dbReference>
<evidence type="ECO:0000256" key="10">
    <source>
        <dbReference type="PROSITE-ProRule" id="PRU00452"/>
    </source>
</evidence>
<dbReference type="OrthoDB" id="26899at2759"/>
<dbReference type="InterPro" id="IPR004181">
    <property type="entry name" value="Znf_MIZ"/>
</dbReference>
<dbReference type="InterPro" id="IPR003613">
    <property type="entry name" value="Ubox_domain"/>
</dbReference>
<dbReference type="GO" id="GO:0005634">
    <property type="term" value="C:nucleus"/>
    <property type="evidence" value="ECO:0007669"/>
    <property type="project" value="UniProtKB-SubCell"/>
</dbReference>
<dbReference type="Proteomes" id="UP000193498">
    <property type="component" value="Unassembled WGS sequence"/>
</dbReference>
<reference evidence="12 13" key="1">
    <citation type="submission" date="2016-07" db="EMBL/GenBank/DDBJ databases">
        <title>Pervasive Adenine N6-methylation of Active Genes in Fungi.</title>
        <authorList>
            <consortium name="DOE Joint Genome Institute"/>
            <person name="Mondo S.J."/>
            <person name="Dannebaum R.O."/>
            <person name="Kuo R.C."/>
            <person name="Labutti K."/>
            <person name="Haridas S."/>
            <person name="Kuo A."/>
            <person name="Salamov A."/>
            <person name="Ahrendt S.R."/>
            <person name="Lipzen A."/>
            <person name="Sullivan W."/>
            <person name="Andreopoulos W.B."/>
            <person name="Clum A."/>
            <person name="Lindquist E."/>
            <person name="Daum C."/>
            <person name="Ramamoorthy G.K."/>
            <person name="Gryganskyi A."/>
            <person name="Culley D."/>
            <person name="Magnuson J.K."/>
            <person name="James T.Y."/>
            <person name="O'Malley M.A."/>
            <person name="Stajich J.E."/>
            <person name="Spatafora J.W."/>
            <person name="Visel A."/>
            <person name="Grigoriev I.V."/>
        </authorList>
    </citation>
    <scope>NUCLEOTIDE SEQUENCE [LARGE SCALE GENOMIC DNA]</scope>
    <source>
        <strain evidence="12 13">CBS 931.73</strain>
    </source>
</reference>
<dbReference type="CDD" id="cd16651">
    <property type="entry name" value="SPL-RING_NSE2"/>
    <property type="match status" value="1"/>
</dbReference>
<dbReference type="FunCoup" id="A0A1Y1XZ45">
    <property type="interactions" value="169"/>
</dbReference>
<dbReference type="SUPFAM" id="SSF57850">
    <property type="entry name" value="RING/U-box"/>
    <property type="match status" value="1"/>
</dbReference>
<protein>
    <recommendedName>
        <fullName evidence="11">SP-RING-type domain-containing protein</fullName>
    </recommendedName>
</protein>
<evidence type="ECO:0000256" key="3">
    <source>
        <dbReference type="ARBA" id="ARBA00008212"/>
    </source>
</evidence>
<evidence type="ECO:0000256" key="5">
    <source>
        <dbReference type="ARBA" id="ARBA00022723"/>
    </source>
</evidence>
<evidence type="ECO:0000256" key="9">
    <source>
        <dbReference type="ARBA" id="ARBA00023242"/>
    </source>
</evidence>
<keyword evidence="5" id="KW-0479">Metal-binding</keyword>
<comment type="pathway">
    <text evidence="2">Protein modification; protein sumoylation.</text>
</comment>
<dbReference type="GO" id="GO:0016925">
    <property type="term" value="P:protein sumoylation"/>
    <property type="evidence" value="ECO:0007669"/>
    <property type="project" value="UniProtKB-UniPathway"/>
</dbReference>
<feature type="non-terminal residue" evidence="12">
    <location>
        <position position="194"/>
    </location>
</feature>
<feature type="non-terminal residue" evidence="12">
    <location>
        <position position="1"/>
    </location>
</feature>